<protein>
    <recommendedName>
        <fullName evidence="4">Tetratricopeptide repeat protein</fullName>
    </recommendedName>
</protein>
<gene>
    <name evidence="2" type="ORF">C8D77_12344</name>
</gene>
<evidence type="ECO:0008006" key="4">
    <source>
        <dbReference type="Google" id="ProtNLM"/>
    </source>
</evidence>
<organism evidence="2 3">
    <name type="scientific">Rhizobium loti</name>
    <name type="common">Mesorhizobium loti</name>
    <dbReference type="NCBI Taxonomy" id="381"/>
    <lineage>
        <taxon>Bacteria</taxon>
        <taxon>Pseudomonadati</taxon>
        <taxon>Pseudomonadota</taxon>
        <taxon>Alphaproteobacteria</taxon>
        <taxon>Hyphomicrobiales</taxon>
        <taxon>Phyllobacteriaceae</taxon>
        <taxon>Mesorhizobium</taxon>
    </lineage>
</organism>
<name>A0A8E3B240_RHILI</name>
<evidence type="ECO:0000313" key="3">
    <source>
        <dbReference type="Proteomes" id="UP000245631"/>
    </source>
</evidence>
<dbReference type="SUPFAM" id="SSF48452">
    <property type="entry name" value="TPR-like"/>
    <property type="match status" value="2"/>
</dbReference>
<dbReference type="AlphaFoldDB" id="A0A8E3B240"/>
<keyword evidence="1" id="KW-0732">Signal</keyword>
<feature type="chain" id="PRO_5034472100" description="Tetratricopeptide repeat protein" evidence="1">
    <location>
        <begin position="24"/>
        <end position="501"/>
    </location>
</feature>
<evidence type="ECO:0000313" key="2">
    <source>
        <dbReference type="EMBL" id="PWJ86681.1"/>
    </source>
</evidence>
<dbReference type="InterPro" id="IPR011990">
    <property type="entry name" value="TPR-like_helical_dom_sf"/>
</dbReference>
<feature type="signal peptide" evidence="1">
    <location>
        <begin position="1"/>
        <end position="23"/>
    </location>
</feature>
<accession>A0A8E3B240</accession>
<comment type="caution">
    <text evidence="2">The sequence shown here is derived from an EMBL/GenBank/DDBJ whole genome shotgun (WGS) entry which is preliminary data.</text>
</comment>
<evidence type="ECO:0000256" key="1">
    <source>
        <dbReference type="SAM" id="SignalP"/>
    </source>
</evidence>
<reference evidence="2 3" key="1">
    <citation type="submission" date="2018-05" db="EMBL/GenBank/DDBJ databases">
        <title>Genomic Encyclopedia of Type Strains, Phase IV (KMG-IV): sequencing the most valuable type-strain genomes for metagenomic binning, comparative biology and taxonomic classification.</title>
        <authorList>
            <person name="Goeker M."/>
        </authorList>
    </citation>
    <scope>NUCLEOTIDE SEQUENCE [LARGE SCALE GENOMIC DNA]</scope>
    <source>
        <strain evidence="2 3">DSM 2626</strain>
    </source>
</reference>
<dbReference type="GeneID" id="61056207"/>
<dbReference type="RefSeq" id="WP_109672276.1">
    <property type="nucleotide sequence ID" value="NZ_QGGH01000023.1"/>
</dbReference>
<dbReference type="Gene3D" id="1.25.40.10">
    <property type="entry name" value="Tetratricopeptide repeat domain"/>
    <property type="match status" value="1"/>
</dbReference>
<dbReference type="Proteomes" id="UP000245631">
    <property type="component" value="Unassembled WGS sequence"/>
</dbReference>
<proteinExistence type="predicted"/>
<dbReference type="EMBL" id="QGGH01000023">
    <property type="protein sequence ID" value="PWJ86681.1"/>
    <property type="molecule type" value="Genomic_DNA"/>
</dbReference>
<sequence>MIPKQVVSALLAALIVSAQPSLAFGGSFQLQQLSPSDRAAFDAIVSAVDNWQSDPAQVAKVQADIKNFSASHPDFVPIQVEAAYAKSLYVSDGLGTIIGSKSFTPIIVELQKRDPTYARSYILGARAFIFSGDLASARPQLAKAAELDGNAPWADLTWALLFDRAGERNKAATSARASLAKAAGQPLAMAKAIVIIARNGGVPDDKSAEMLADQIYRIEGNASTLTTVISETLDRYSFQPGLLQTLAQLAQRVSSASAPTPKFQLQIARWYLSAGYMYEEAGAARYQQDYAKAALDTLDKIQDAPDVAQMAWNLRFAIAASNDDLPQMQQLIADGEKKNYSVQTIAHNKGVLLYAQKKFKELIALYKEAGLPDDNLLARANERGGSVEFAKRYYLRQLEMLPTAPNLNGNYASFLLTRFADADGAIEYAGKAMALMPYENARQTLSLALLLKSGRYVRSGNLPEARNTFEQASLVGIDPDYARKWCFDFCDDVKAALQAFQ</sequence>